<dbReference type="PRINTS" id="PR00955">
    <property type="entry name" value="FLGMOTORFLIM"/>
</dbReference>
<comment type="caution">
    <text evidence="2">The sequence shown here is derived from an EMBL/GenBank/DDBJ whole genome shotgun (WGS) entry which is preliminary data.</text>
</comment>
<dbReference type="InterPro" id="IPR028976">
    <property type="entry name" value="CheC-like_sf"/>
</dbReference>
<evidence type="ECO:0000256" key="1">
    <source>
        <dbReference type="ARBA" id="ARBA00022500"/>
    </source>
</evidence>
<dbReference type="InterPro" id="IPR001689">
    <property type="entry name" value="Flag_FliM"/>
</dbReference>
<organism evidence="2">
    <name type="scientific">marine sediment metagenome</name>
    <dbReference type="NCBI Taxonomy" id="412755"/>
    <lineage>
        <taxon>unclassified sequences</taxon>
        <taxon>metagenomes</taxon>
        <taxon>ecological metagenomes</taxon>
    </lineage>
</organism>
<dbReference type="GO" id="GO:0003774">
    <property type="term" value="F:cytoskeletal motor activity"/>
    <property type="evidence" value="ECO:0007669"/>
    <property type="project" value="InterPro"/>
</dbReference>
<feature type="non-terminal residue" evidence="2">
    <location>
        <position position="131"/>
    </location>
</feature>
<reference evidence="2" key="1">
    <citation type="journal article" date="2014" name="Front. Microbiol.">
        <title>High frequency of phylogenetically diverse reductive dehalogenase-homologous genes in deep subseafloor sedimentary metagenomes.</title>
        <authorList>
            <person name="Kawai M."/>
            <person name="Futagami T."/>
            <person name="Toyoda A."/>
            <person name="Takaki Y."/>
            <person name="Nishi S."/>
            <person name="Hori S."/>
            <person name="Arai W."/>
            <person name="Tsubouchi T."/>
            <person name="Morono Y."/>
            <person name="Uchiyama I."/>
            <person name="Ito T."/>
            <person name="Fujiyama A."/>
            <person name="Inagaki F."/>
            <person name="Takami H."/>
        </authorList>
    </citation>
    <scope>NUCLEOTIDE SEQUENCE</scope>
    <source>
        <strain evidence="2">Expedition CK06-06</strain>
    </source>
</reference>
<keyword evidence="1" id="KW-0145">Chemotaxis</keyword>
<dbReference type="GO" id="GO:0071978">
    <property type="term" value="P:bacterial-type flagellum-dependent swarming motility"/>
    <property type="evidence" value="ECO:0007669"/>
    <property type="project" value="TreeGrafter"/>
</dbReference>
<proteinExistence type="predicted"/>
<sequence>MGEILDKEEVEALLSAVSSGNVKKSVEDILEKKSAVVYDFKRRTKISKDRIRTLELLHENFIRIYTVKLANYLRTMVELNIISVDQLTYAEFIASLSEPTYLAVLSAEPLPGQIILEIDPSFSFSIIDRLL</sequence>
<dbReference type="SUPFAM" id="SSF103039">
    <property type="entry name" value="CheC-like"/>
    <property type="match status" value="1"/>
</dbReference>
<accession>X1S4J0</accession>
<dbReference type="Gene3D" id="3.40.1550.10">
    <property type="entry name" value="CheC-like"/>
    <property type="match status" value="1"/>
</dbReference>
<evidence type="ECO:0000313" key="2">
    <source>
        <dbReference type="EMBL" id="GAI74046.1"/>
    </source>
</evidence>
<dbReference type="PANTHER" id="PTHR30034:SF6">
    <property type="entry name" value="YOP PROTEINS TRANSLOCATION PROTEIN Q"/>
    <property type="match status" value="1"/>
</dbReference>
<dbReference type="GO" id="GO:0050918">
    <property type="term" value="P:positive chemotaxis"/>
    <property type="evidence" value="ECO:0007669"/>
    <property type="project" value="TreeGrafter"/>
</dbReference>
<evidence type="ECO:0008006" key="3">
    <source>
        <dbReference type="Google" id="ProtNLM"/>
    </source>
</evidence>
<dbReference type="CDD" id="cd17908">
    <property type="entry name" value="FliM"/>
    <property type="match status" value="1"/>
</dbReference>
<dbReference type="PANTHER" id="PTHR30034">
    <property type="entry name" value="FLAGELLAR MOTOR SWITCH PROTEIN FLIM"/>
    <property type="match status" value="1"/>
</dbReference>
<gene>
    <name evidence="2" type="ORF">S12H4_22195</name>
</gene>
<protein>
    <recommendedName>
        <fullName evidence="3">Flagellar motor switch protein FliM</fullName>
    </recommendedName>
</protein>
<dbReference type="AlphaFoldDB" id="X1S4J0"/>
<name>X1S4J0_9ZZZZ</name>
<dbReference type="Pfam" id="PF02154">
    <property type="entry name" value="FliM"/>
    <property type="match status" value="1"/>
</dbReference>
<dbReference type="GO" id="GO:0009425">
    <property type="term" value="C:bacterial-type flagellum basal body"/>
    <property type="evidence" value="ECO:0007669"/>
    <property type="project" value="InterPro"/>
</dbReference>
<dbReference type="EMBL" id="BARW01011532">
    <property type="protein sequence ID" value="GAI74046.1"/>
    <property type="molecule type" value="Genomic_DNA"/>
</dbReference>